<dbReference type="Pfam" id="PF02163">
    <property type="entry name" value="Peptidase_M50"/>
    <property type="match status" value="2"/>
</dbReference>
<evidence type="ECO:0000256" key="4">
    <source>
        <dbReference type="ARBA" id="ARBA00022475"/>
    </source>
</evidence>
<evidence type="ECO:0000256" key="11">
    <source>
        <dbReference type="ARBA" id="ARBA00023049"/>
    </source>
</evidence>
<evidence type="ECO:0000313" key="16">
    <source>
        <dbReference type="Proteomes" id="UP000178490"/>
    </source>
</evidence>
<comment type="subcellular location">
    <subcellularLocation>
        <location evidence="2">Cell membrane</location>
        <topology evidence="2">Multi-pass membrane protein</topology>
    </subcellularLocation>
</comment>
<evidence type="ECO:0000256" key="5">
    <source>
        <dbReference type="ARBA" id="ARBA00022670"/>
    </source>
</evidence>
<comment type="caution">
    <text evidence="15">The sequence shown here is derived from an EMBL/GenBank/DDBJ whole genome shotgun (WGS) entry which is preliminary data.</text>
</comment>
<dbReference type="InterPro" id="IPR008915">
    <property type="entry name" value="Peptidase_M50"/>
</dbReference>
<evidence type="ECO:0000256" key="3">
    <source>
        <dbReference type="ARBA" id="ARBA00007931"/>
    </source>
</evidence>
<dbReference type="GO" id="GO:0005886">
    <property type="term" value="C:plasma membrane"/>
    <property type="evidence" value="ECO:0007669"/>
    <property type="project" value="UniProtKB-SubCell"/>
</dbReference>
<protein>
    <recommendedName>
        <fullName evidence="14">Peptidase M50 domain-containing protein</fullName>
    </recommendedName>
</protein>
<feature type="transmembrane region" description="Helical" evidence="13">
    <location>
        <begin position="56"/>
        <end position="77"/>
    </location>
</feature>
<dbReference type="InterPro" id="IPR044537">
    <property type="entry name" value="Rip2-like"/>
</dbReference>
<dbReference type="InterPro" id="IPR052348">
    <property type="entry name" value="Metallopeptidase_M50B"/>
</dbReference>
<sequence length="204" mass="22703">MDIISLLFYFIVIIPSAIIHEYAHGWMAYQLGDPTAKYAGRLTVDPRAHIDKWGTIILPIGLTVLNMITGGSFFFAYAKPVPYNPYNLKDQKWGPALVAVAGPLANLLLATCFAVLYRLMPNSLFAEFFVIIVSANIGLMVFNLLPIPPLDGSKILFALLPDSAHNVRVVLERYGMFILIFFILYLPGLVSPLVHNIIRLLLIS</sequence>
<evidence type="ECO:0000259" key="14">
    <source>
        <dbReference type="Pfam" id="PF02163"/>
    </source>
</evidence>
<evidence type="ECO:0000256" key="12">
    <source>
        <dbReference type="ARBA" id="ARBA00023136"/>
    </source>
</evidence>
<comment type="similarity">
    <text evidence="3">Belongs to the peptidase M50B family.</text>
</comment>
<keyword evidence="7" id="KW-0479">Metal-binding</keyword>
<evidence type="ECO:0000256" key="13">
    <source>
        <dbReference type="SAM" id="Phobius"/>
    </source>
</evidence>
<organism evidence="15 16">
    <name type="scientific">Candidatus Magasanikbacteria bacterium RIFOXYD2_FULL_36_9</name>
    <dbReference type="NCBI Taxonomy" id="1798707"/>
    <lineage>
        <taxon>Bacteria</taxon>
        <taxon>Candidatus Magasanikiibacteriota</taxon>
    </lineage>
</organism>
<keyword evidence="10 13" id="KW-1133">Transmembrane helix</keyword>
<keyword evidence="8" id="KW-0378">Hydrolase</keyword>
<feature type="domain" description="Peptidase M50" evidence="14">
    <location>
        <begin position="125"/>
        <end position="184"/>
    </location>
</feature>
<feature type="transmembrane region" description="Helical" evidence="13">
    <location>
        <begin position="174"/>
        <end position="194"/>
    </location>
</feature>
<reference evidence="15 16" key="1">
    <citation type="journal article" date="2016" name="Nat. Commun.">
        <title>Thousands of microbial genomes shed light on interconnected biogeochemical processes in an aquifer system.</title>
        <authorList>
            <person name="Anantharaman K."/>
            <person name="Brown C.T."/>
            <person name="Hug L.A."/>
            <person name="Sharon I."/>
            <person name="Castelle C.J."/>
            <person name="Probst A.J."/>
            <person name="Thomas B.C."/>
            <person name="Singh A."/>
            <person name="Wilkins M.J."/>
            <person name="Karaoz U."/>
            <person name="Brodie E.L."/>
            <person name="Williams K.H."/>
            <person name="Hubbard S.S."/>
            <person name="Banfield J.F."/>
        </authorList>
    </citation>
    <scope>NUCLEOTIDE SEQUENCE [LARGE SCALE GENOMIC DNA]</scope>
</reference>
<evidence type="ECO:0000256" key="7">
    <source>
        <dbReference type="ARBA" id="ARBA00022723"/>
    </source>
</evidence>
<dbReference type="PANTHER" id="PTHR35864:SF1">
    <property type="entry name" value="ZINC METALLOPROTEASE YWHC-RELATED"/>
    <property type="match status" value="1"/>
</dbReference>
<feature type="domain" description="Peptidase M50" evidence="14">
    <location>
        <begin position="10"/>
        <end position="117"/>
    </location>
</feature>
<evidence type="ECO:0000256" key="2">
    <source>
        <dbReference type="ARBA" id="ARBA00004651"/>
    </source>
</evidence>
<evidence type="ECO:0000256" key="6">
    <source>
        <dbReference type="ARBA" id="ARBA00022692"/>
    </source>
</evidence>
<dbReference type="CDD" id="cd06158">
    <property type="entry name" value="S2P-M50_like_1"/>
    <property type="match status" value="1"/>
</dbReference>
<accession>A0A1F6NYI1</accession>
<keyword evidence="6 13" id="KW-0812">Transmembrane</keyword>
<evidence type="ECO:0000313" key="15">
    <source>
        <dbReference type="EMBL" id="OGH88979.1"/>
    </source>
</evidence>
<keyword evidence="4" id="KW-1003">Cell membrane</keyword>
<dbReference type="GO" id="GO:0008237">
    <property type="term" value="F:metallopeptidase activity"/>
    <property type="evidence" value="ECO:0007669"/>
    <property type="project" value="UniProtKB-KW"/>
</dbReference>
<proteinExistence type="inferred from homology"/>
<evidence type="ECO:0000256" key="1">
    <source>
        <dbReference type="ARBA" id="ARBA00001947"/>
    </source>
</evidence>
<keyword evidence="9" id="KW-0862">Zinc</keyword>
<comment type="cofactor">
    <cofactor evidence="1">
        <name>Zn(2+)</name>
        <dbReference type="ChEBI" id="CHEBI:29105"/>
    </cofactor>
</comment>
<evidence type="ECO:0000256" key="9">
    <source>
        <dbReference type="ARBA" id="ARBA00022833"/>
    </source>
</evidence>
<name>A0A1F6NYI1_9BACT</name>
<keyword evidence="5" id="KW-0645">Protease</keyword>
<keyword evidence="11" id="KW-0482">Metalloprotease</keyword>
<dbReference type="Proteomes" id="UP000178490">
    <property type="component" value="Unassembled WGS sequence"/>
</dbReference>
<gene>
    <name evidence="15" type="ORF">A2537_01495</name>
</gene>
<dbReference type="PANTHER" id="PTHR35864">
    <property type="entry name" value="ZINC METALLOPROTEASE MJ0611-RELATED"/>
    <property type="match status" value="1"/>
</dbReference>
<feature type="transmembrane region" description="Helical" evidence="13">
    <location>
        <begin position="124"/>
        <end position="145"/>
    </location>
</feature>
<dbReference type="GO" id="GO:0006508">
    <property type="term" value="P:proteolysis"/>
    <property type="evidence" value="ECO:0007669"/>
    <property type="project" value="UniProtKB-KW"/>
</dbReference>
<evidence type="ECO:0000256" key="10">
    <source>
        <dbReference type="ARBA" id="ARBA00022989"/>
    </source>
</evidence>
<keyword evidence="12 13" id="KW-0472">Membrane</keyword>
<dbReference type="AlphaFoldDB" id="A0A1F6NYI1"/>
<dbReference type="GO" id="GO:0046872">
    <property type="term" value="F:metal ion binding"/>
    <property type="evidence" value="ECO:0007669"/>
    <property type="project" value="UniProtKB-KW"/>
</dbReference>
<dbReference type="EMBL" id="MFRC01000053">
    <property type="protein sequence ID" value="OGH88979.1"/>
    <property type="molecule type" value="Genomic_DNA"/>
</dbReference>
<feature type="transmembrane region" description="Helical" evidence="13">
    <location>
        <begin position="97"/>
        <end position="117"/>
    </location>
</feature>
<feature type="transmembrane region" description="Helical" evidence="13">
    <location>
        <begin position="6"/>
        <end position="23"/>
    </location>
</feature>
<evidence type="ECO:0000256" key="8">
    <source>
        <dbReference type="ARBA" id="ARBA00022801"/>
    </source>
</evidence>